<accession>A0A558HUH1</accession>
<evidence type="ECO:0000256" key="9">
    <source>
        <dbReference type="ARBA" id="ARBA00023012"/>
    </source>
</evidence>
<dbReference type="InterPro" id="IPR003594">
    <property type="entry name" value="HATPase_dom"/>
</dbReference>
<keyword evidence="15" id="KW-1185">Reference proteome</keyword>
<evidence type="ECO:0000256" key="11">
    <source>
        <dbReference type="SAM" id="Phobius"/>
    </source>
</evidence>
<dbReference type="Pfam" id="PF00512">
    <property type="entry name" value="HisKA"/>
    <property type="match status" value="1"/>
</dbReference>
<dbReference type="InterPro" id="IPR003661">
    <property type="entry name" value="HisK_dim/P_dom"/>
</dbReference>
<feature type="transmembrane region" description="Helical" evidence="11">
    <location>
        <begin position="172"/>
        <end position="194"/>
    </location>
</feature>
<keyword evidence="5" id="KW-0808">Transferase</keyword>
<keyword evidence="7 14" id="KW-0418">Kinase</keyword>
<dbReference type="PROSITE" id="PS50885">
    <property type="entry name" value="HAMP"/>
    <property type="match status" value="1"/>
</dbReference>
<dbReference type="EMBL" id="VNFH01000002">
    <property type="protein sequence ID" value="TVU72772.1"/>
    <property type="molecule type" value="Genomic_DNA"/>
</dbReference>
<feature type="domain" description="Histidine kinase" evidence="12">
    <location>
        <begin position="247"/>
        <end position="461"/>
    </location>
</feature>
<dbReference type="InterPro" id="IPR050428">
    <property type="entry name" value="TCS_sensor_his_kinase"/>
</dbReference>
<sequence>MIIQGKLRNRLLGWLMSMMLIVGGLLLIDAWVTSQRSAQRAFDSQLEDALLAMSEAIQWQDDMPRIMMPPAALSILSTRHQERVFYRLIDDQGRVLANNLDIPLASKLKREAREGDVWLDTDYQGVKWRLHARSVRSAGWERQFRVQIWVGHTTEGRELLARDLLIRAVGRILVMGLLAVVMIFITLRLALTPLKRLRDQLRRRQSQDASPLSGSMPEEMRELVDTLEQLFHRQGASRDALLRFTADASHQLRTPLAGVQNVAEFALQSRSPDEWHQALSDIHASAARTSRLAGQLLNLTRLRHLALPAEHEVVELSALLRDVVLEWTERDMALQHDLGLASLPDSPISVLGEEWALRELIGNLIENALRYTPAGSEITLGLTLETDKVVLYSEDNGPGVAPEMLERLCQPFERGGRQDTEGSGLGLAIVETIAQRHQGTLQVSNRLEGGLHISLTLRQFPTGEADA</sequence>
<keyword evidence="9" id="KW-0902">Two-component regulatory system</keyword>
<dbReference type="PANTHER" id="PTHR45436:SF1">
    <property type="entry name" value="SENSOR PROTEIN QSEC"/>
    <property type="match status" value="1"/>
</dbReference>
<dbReference type="InterPro" id="IPR005467">
    <property type="entry name" value="His_kinase_dom"/>
</dbReference>
<comment type="subcellular location">
    <subcellularLocation>
        <location evidence="2">Membrane</location>
    </subcellularLocation>
</comment>
<dbReference type="PROSITE" id="PS50109">
    <property type="entry name" value="HIS_KIN"/>
    <property type="match status" value="1"/>
</dbReference>
<dbReference type="SUPFAM" id="SSF55874">
    <property type="entry name" value="ATPase domain of HSP90 chaperone/DNA topoisomerase II/histidine kinase"/>
    <property type="match status" value="1"/>
</dbReference>
<dbReference type="InterPro" id="IPR004358">
    <property type="entry name" value="Sig_transdc_His_kin-like_C"/>
</dbReference>
<dbReference type="Pfam" id="PF08521">
    <property type="entry name" value="2CSK_N"/>
    <property type="match status" value="1"/>
</dbReference>
<dbReference type="PRINTS" id="PR00344">
    <property type="entry name" value="BCTRLSENSOR"/>
</dbReference>
<dbReference type="SMART" id="SM00388">
    <property type="entry name" value="HisKA"/>
    <property type="match status" value="1"/>
</dbReference>
<name>A0A558HUH1_9GAMM</name>
<keyword evidence="8 11" id="KW-1133">Transmembrane helix</keyword>
<dbReference type="OrthoDB" id="9809766at2"/>
<feature type="domain" description="HAMP" evidence="13">
    <location>
        <begin position="188"/>
        <end position="239"/>
    </location>
</feature>
<dbReference type="Gene3D" id="1.10.287.130">
    <property type="match status" value="1"/>
</dbReference>
<dbReference type="PANTHER" id="PTHR45436">
    <property type="entry name" value="SENSOR HISTIDINE KINASE YKOH"/>
    <property type="match status" value="1"/>
</dbReference>
<dbReference type="InterPro" id="IPR003660">
    <property type="entry name" value="HAMP_dom"/>
</dbReference>
<evidence type="ECO:0000256" key="1">
    <source>
        <dbReference type="ARBA" id="ARBA00000085"/>
    </source>
</evidence>
<evidence type="ECO:0000313" key="14">
    <source>
        <dbReference type="EMBL" id="TVU72772.1"/>
    </source>
</evidence>
<comment type="catalytic activity">
    <reaction evidence="1">
        <text>ATP + protein L-histidine = ADP + protein N-phospho-L-histidine.</text>
        <dbReference type="EC" id="2.7.13.3"/>
    </reaction>
</comment>
<organism evidence="14 15">
    <name type="scientific">Cobetia crustatorum</name>
    <dbReference type="NCBI Taxonomy" id="553385"/>
    <lineage>
        <taxon>Bacteria</taxon>
        <taxon>Pseudomonadati</taxon>
        <taxon>Pseudomonadota</taxon>
        <taxon>Gammaproteobacteria</taxon>
        <taxon>Oceanospirillales</taxon>
        <taxon>Halomonadaceae</taxon>
        <taxon>Cobetia</taxon>
    </lineage>
</organism>
<dbReference type="CDD" id="cd00082">
    <property type="entry name" value="HisKA"/>
    <property type="match status" value="1"/>
</dbReference>
<dbReference type="InterPro" id="IPR013727">
    <property type="entry name" value="2CSK_N"/>
</dbReference>
<dbReference type="InterPro" id="IPR036890">
    <property type="entry name" value="HATPase_C_sf"/>
</dbReference>
<evidence type="ECO:0000313" key="15">
    <source>
        <dbReference type="Proteomes" id="UP000319941"/>
    </source>
</evidence>
<reference evidence="14 15" key="1">
    <citation type="submission" date="2019-07" db="EMBL/GenBank/DDBJ databases">
        <title>Diversity of Bacteria from Kongsfjorden, Arctic.</title>
        <authorList>
            <person name="Yu Y."/>
        </authorList>
    </citation>
    <scope>NUCLEOTIDE SEQUENCE [LARGE SCALE GENOMIC DNA]</scope>
    <source>
        <strain evidence="14 15">SM1923</strain>
    </source>
</reference>
<feature type="transmembrane region" description="Helical" evidence="11">
    <location>
        <begin position="12"/>
        <end position="32"/>
    </location>
</feature>
<evidence type="ECO:0000259" key="13">
    <source>
        <dbReference type="PROSITE" id="PS50885"/>
    </source>
</evidence>
<dbReference type="SUPFAM" id="SSF47384">
    <property type="entry name" value="Homodimeric domain of signal transducing histidine kinase"/>
    <property type="match status" value="1"/>
</dbReference>
<proteinExistence type="predicted"/>
<gene>
    <name evidence="14" type="ORF">FQP86_03635</name>
</gene>
<dbReference type="Pfam" id="PF02518">
    <property type="entry name" value="HATPase_c"/>
    <property type="match status" value="1"/>
</dbReference>
<evidence type="ECO:0000256" key="2">
    <source>
        <dbReference type="ARBA" id="ARBA00004370"/>
    </source>
</evidence>
<evidence type="ECO:0000256" key="10">
    <source>
        <dbReference type="ARBA" id="ARBA00023136"/>
    </source>
</evidence>
<evidence type="ECO:0000256" key="6">
    <source>
        <dbReference type="ARBA" id="ARBA00022692"/>
    </source>
</evidence>
<keyword evidence="4" id="KW-0597">Phosphoprotein</keyword>
<comment type="caution">
    <text evidence="14">The sequence shown here is derived from an EMBL/GenBank/DDBJ whole genome shotgun (WGS) entry which is preliminary data.</text>
</comment>
<keyword evidence="6 11" id="KW-0812">Transmembrane</keyword>
<evidence type="ECO:0000256" key="3">
    <source>
        <dbReference type="ARBA" id="ARBA00012438"/>
    </source>
</evidence>
<dbReference type="Gene3D" id="3.30.565.10">
    <property type="entry name" value="Histidine kinase-like ATPase, C-terminal domain"/>
    <property type="match status" value="1"/>
</dbReference>
<evidence type="ECO:0000256" key="5">
    <source>
        <dbReference type="ARBA" id="ARBA00022679"/>
    </source>
</evidence>
<dbReference type="STRING" id="553385.GCA_000591415_01997"/>
<dbReference type="SMART" id="SM00387">
    <property type="entry name" value="HATPase_c"/>
    <property type="match status" value="1"/>
</dbReference>
<dbReference type="AlphaFoldDB" id="A0A558HUH1"/>
<dbReference type="EC" id="2.7.13.3" evidence="3"/>
<keyword evidence="10 11" id="KW-0472">Membrane</keyword>
<dbReference type="CDD" id="cd00075">
    <property type="entry name" value="HATPase"/>
    <property type="match status" value="1"/>
</dbReference>
<evidence type="ECO:0000256" key="4">
    <source>
        <dbReference type="ARBA" id="ARBA00022553"/>
    </source>
</evidence>
<dbReference type="InterPro" id="IPR036097">
    <property type="entry name" value="HisK_dim/P_sf"/>
</dbReference>
<evidence type="ECO:0000259" key="12">
    <source>
        <dbReference type="PROSITE" id="PS50109"/>
    </source>
</evidence>
<protein>
    <recommendedName>
        <fullName evidence="3">histidine kinase</fullName>
        <ecNumber evidence="3">2.7.13.3</ecNumber>
    </recommendedName>
</protein>
<dbReference type="RefSeq" id="WP_144726656.1">
    <property type="nucleotide sequence ID" value="NZ_CAWOWR010000076.1"/>
</dbReference>
<dbReference type="Proteomes" id="UP000319941">
    <property type="component" value="Unassembled WGS sequence"/>
</dbReference>
<dbReference type="GO" id="GO:0005886">
    <property type="term" value="C:plasma membrane"/>
    <property type="evidence" value="ECO:0007669"/>
    <property type="project" value="TreeGrafter"/>
</dbReference>
<evidence type="ECO:0000256" key="8">
    <source>
        <dbReference type="ARBA" id="ARBA00022989"/>
    </source>
</evidence>
<dbReference type="GO" id="GO:0000155">
    <property type="term" value="F:phosphorelay sensor kinase activity"/>
    <property type="evidence" value="ECO:0007669"/>
    <property type="project" value="InterPro"/>
</dbReference>
<evidence type="ECO:0000256" key="7">
    <source>
        <dbReference type="ARBA" id="ARBA00022777"/>
    </source>
</evidence>